<comment type="caution">
    <text evidence="2">The sequence shown here is derived from an EMBL/GenBank/DDBJ whole genome shotgun (WGS) entry which is preliminary data.</text>
</comment>
<dbReference type="Proteomes" id="UP000249390">
    <property type="component" value="Unassembled WGS sequence"/>
</dbReference>
<sequence>MPEAAQSAVLHFFCDSARPPTNRRPLATGDLRHLLPSARQTVSRLCHSRQRLRSGPTLSHMGSWDPRTPV</sequence>
<protein>
    <submittedName>
        <fullName evidence="2">Uncharacterized protein</fullName>
    </submittedName>
</protein>
<reference evidence="2 3" key="1">
    <citation type="submission" date="2018-06" db="EMBL/GenBank/DDBJ databases">
        <title>The Genome of Cuscuta australis (Dodder) Provides Insight into the Evolution of Plant Parasitism.</title>
        <authorList>
            <person name="Liu H."/>
        </authorList>
    </citation>
    <scope>NUCLEOTIDE SEQUENCE [LARGE SCALE GENOMIC DNA]</scope>
    <source>
        <strain evidence="3">cv. Yunnan</strain>
        <tissue evidence="2">Vines</tissue>
    </source>
</reference>
<evidence type="ECO:0000313" key="3">
    <source>
        <dbReference type="Proteomes" id="UP000249390"/>
    </source>
</evidence>
<organism evidence="2 3">
    <name type="scientific">Cuscuta australis</name>
    <dbReference type="NCBI Taxonomy" id="267555"/>
    <lineage>
        <taxon>Eukaryota</taxon>
        <taxon>Viridiplantae</taxon>
        <taxon>Streptophyta</taxon>
        <taxon>Embryophyta</taxon>
        <taxon>Tracheophyta</taxon>
        <taxon>Spermatophyta</taxon>
        <taxon>Magnoliopsida</taxon>
        <taxon>eudicotyledons</taxon>
        <taxon>Gunneridae</taxon>
        <taxon>Pentapetalae</taxon>
        <taxon>asterids</taxon>
        <taxon>lamiids</taxon>
        <taxon>Solanales</taxon>
        <taxon>Convolvulaceae</taxon>
        <taxon>Cuscuteae</taxon>
        <taxon>Cuscuta</taxon>
        <taxon>Cuscuta subgen. Grammica</taxon>
        <taxon>Cuscuta sect. Cleistogrammica</taxon>
    </lineage>
</organism>
<accession>A0A328DK28</accession>
<evidence type="ECO:0000313" key="2">
    <source>
        <dbReference type="EMBL" id="RAL46007.1"/>
    </source>
</evidence>
<dbReference type="EMBL" id="NQVE01000125">
    <property type="protein sequence ID" value="RAL46007.1"/>
    <property type="molecule type" value="Genomic_DNA"/>
</dbReference>
<evidence type="ECO:0000256" key="1">
    <source>
        <dbReference type="SAM" id="MobiDB-lite"/>
    </source>
</evidence>
<dbReference type="AlphaFoldDB" id="A0A328DK28"/>
<feature type="region of interest" description="Disordered" evidence="1">
    <location>
        <begin position="45"/>
        <end position="70"/>
    </location>
</feature>
<proteinExistence type="predicted"/>
<name>A0A328DK28_9ASTE</name>
<gene>
    <name evidence="2" type="ORF">DM860_006161</name>
</gene>
<keyword evidence="3" id="KW-1185">Reference proteome</keyword>